<organism evidence="2 3">
    <name type="scientific">Marssonina brunnea f. sp. multigermtubi (strain MB_m1)</name>
    <name type="common">Marssonina leaf spot fungus</name>
    <dbReference type="NCBI Taxonomy" id="1072389"/>
    <lineage>
        <taxon>Eukaryota</taxon>
        <taxon>Fungi</taxon>
        <taxon>Dikarya</taxon>
        <taxon>Ascomycota</taxon>
        <taxon>Pezizomycotina</taxon>
        <taxon>Leotiomycetes</taxon>
        <taxon>Helotiales</taxon>
        <taxon>Drepanopezizaceae</taxon>
        <taxon>Drepanopeziza</taxon>
    </lineage>
</organism>
<dbReference type="EMBL" id="JH921439">
    <property type="protein sequence ID" value="EKD16275.1"/>
    <property type="molecule type" value="Genomic_DNA"/>
</dbReference>
<gene>
    <name evidence="2" type="ORF">MBM_05569</name>
</gene>
<dbReference type="Proteomes" id="UP000006753">
    <property type="component" value="Unassembled WGS sequence"/>
</dbReference>
<proteinExistence type="predicted"/>
<keyword evidence="1" id="KW-1133">Transmembrane helix</keyword>
<keyword evidence="1" id="KW-0472">Membrane</keyword>
<sequence length="570" mass="60112">MNTVSAGAYLDVNVAGLAKYPLTSTATCSRRAVCIRLASWLIACIGSAWQSICTDLRYQLVSGRVDRGRSGCGSAAGMRRNCMSTAAPSRRVLPAGPQATKPWPAVALVVMVVVVIVVAVVVIAVMTMRITIIIYRKIHVCTPRRSLLFSSLRFAALACYLRLLLPDRSNASSEPAPYLNRLSFGGVQRAVRFGKLRRAVAAGEGAVAVAVAERGRQAGRTIRTVLYVSRCTCVDSRYSEGALLSSASSARITIHISINDRSGEFAGRDRGKASDASREIRSCLSFSLGWVGPLVPKADRLPLRLQQHHTTPYSHSYSHSFSPIPHSRYKQNNLSDLPDPLCITLSSLTNTNSKNLTSPTISPTDKMRTSVALVAGLASLVMATTFTNVVYHCIGGTITILTTRSTSTYEETSTTPTPVVTLTYPATPIAESSVPTTVVLALSTKSADGSFVVPSSIEIAPSTEVLSSTATVTSGITVVATLSKVLSYVPSATLSYLNTSEPLLTASGSPSPITSTSTSTLVIHPTITTNISIPFSSSSIPSTTSVSGASDVAGPAISLVLLAIGAYLFG</sequence>
<accession>K1WFN4</accession>
<reference evidence="2 3" key="1">
    <citation type="journal article" date="2012" name="BMC Genomics">
        <title>Sequencing the genome of Marssonina brunnea reveals fungus-poplar co-evolution.</title>
        <authorList>
            <person name="Zhu S."/>
            <person name="Cao Y.-Z."/>
            <person name="Jiang C."/>
            <person name="Tan B.-Y."/>
            <person name="Wang Z."/>
            <person name="Feng S."/>
            <person name="Zhang L."/>
            <person name="Su X.-H."/>
            <person name="Brejova B."/>
            <person name="Vinar T."/>
            <person name="Xu M."/>
            <person name="Wang M.-X."/>
            <person name="Zhang S.-G."/>
            <person name="Huang M.-R."/>
            <person name="Wu R."/>
            <person name="Zhou Y."/>
        </authorList>
    </citation>
    <scope>NUCLEOTIDE SEQUENCE [LARGE SCALE GENOMIC DNA]</scope>
    <source>
        <strain evidence="2 3">MB_m1</strain>
    </source>
</reference>
<protein>
    <submittedName>
        <fullName evidence="2">Uncharacterized protein</fullName>
    </submittedName>
</protein>
<name>K1WFN4_MARBU</name>
<keyword evidence="1" id="KW-0812">Transmembrane</keyword>
<dbReference type="KEGG" id="mbe:MBM_05569"/>
<feature type="transmembrane region" description="Helical" evidence="1">
    <location>
        <begin position="103"/>
        <end position="126"/>
    </location>
</feature>
<evidence type="ECO:0000256" key="1">
    <source>
        <dbReference type="SAM" id="Phobius"/>
    </source>
</evidence>
<dbReference type="OrthoDB" id="10672088at2759"/>
<keyword evidence="3" id="KW-1185">Reference proteome</keyword>
<dbReference type="AlphaFoldDB" id="K1WFN4"/>
<evidence type="ECO:0000313" key="3">
    <source>
        <dbReference type="Proteomes" id="UP000006753"/>
    </source>
</evidence>
<dbReference type="HOGENOM" id="CLU_478234_0_0_1"/>
<dbReference type="InParanoid" id="K1WFN4"/>
<feature type="transmembrane region" description="Helical" evidence="1">
    <location>
        <begin position="147"/>
        <end position="165"/>
    </location>
</feature>
<evidence type="ECO:0000313" key="2">
    <source>
        <dbReference type="EMBL" id="EKD16275.1"/>
    </source>
</evidence>